<proteinExistence type="predicted"/>
<comment type="caution">
    <text evidence="2">The sequence shown here is derived from an EMBL/GenBank/DDBJ whole genome shotgun (WGS) entry which is preliminary data.</text>
</comment>
<gene>
    <name evidence="2" type="ORF">BAMA_19855</name>
</gene>
<reference evidence="2 3" key="1">
    <citation type="submission" date="2014-06" db="EMBL/GenBank/DDBJ databases">
        <title>Draft genome sequence of Bacillus manliponensis JCM 15802 (MCCC 1A00708).</title>
        <authorList>
            <person name="Lai Q."/>
            <person name="Liu Y."/>
            <person name="Shao Z."/>
        </authorList>
    </citation>
    <scope>NUCLEOTIDE SEQUENCE [LARGE SCALE GENOMIC DNA]</scope>
    <source>
        <strain evidence="2 3">JCM 15802</strain>
    </source>
</reference>
<organism evidence="2 3">
    <name type="scientific">Bacillus manliponensis</name>
    <dbReference type="NCBI Taxonomy" id="574376"/>
    <lineage>
        <taxon>Bacteria</taxon>
        <taxon>Bacillati</taxon>
        <taxon>Bacillota</taxon>
        <taxon>Bacilli</taxon>
        <taxon>Bacillales</taxon>
        <taxon>Bacillaceae</taxon>
        <taxon>Bacillus</taxon>
        <taxon>Bacillus cereus group</taxon>
    </lineage>
</organism>
<feature type="coiled-coil region" evidence="1">
    <location>
        <begin position="27"/>
        <end position="84"/>
    </location>
</feature>
<keyword evidence="1" id="KW-0175">Coiled coil</keyword>
<sequence length="86" mass="9714">MNLHLIMSRIHSTFPDNGGQAEITSVVNKLEKAAVALKADVKKLESSIDTHMQGKTRDAFIDRIDKLEKKRRKIEEKITVLKGTIN</sequence>
<evidence type="ECO:0000256" key="1">
    <source>
        <dbReference type="SAM" id="Coils"/>
    </source>
</evidence>
<evidence type="ECO:0000313" key="3">
    <source>
        <dbReference type="Proteomes" id="UP000027822"/>
    </source>
</evidence>
<dbReference type="STRING" id="574376.BAMA_19855"/>
<name>A0A073JYD5_9BACI</name>
<evidence type="ECO:0000313" key="2">
    <source>
        <dbReference type="EMBL" id="KEK20014.1"/>
    </source>
</evidence>
<dbReference type="AlphaFoldDB" id="A0A073JYD5"/>
<dbReference type="EMBL" id="JOTN01000005">
    <property type="protein sequence ID" value="KEK20014.1"/>
    <property type="molecule type" value="Genomic_DNA"/>
</dbReference>
<dbReference type="RefSeq" id="WP_034638301.1">
    <property type="nucleotide sequence ID" value="NZ_CBCSJC010000007.1"/>
</dbReference>
<protein>
    <submittedName>
        <fullName evidence="2">Uncharacterized protein</fullName>
    </submittedName>
</protein>
<keyword evidence="3" id="KW-1185">Reference proteome</keyword>
<dbReference type="Proteomes" id="UP000027822">
    <property type="component" value="Unassembled WGS sequence"/>
</dbReference>
<accession>A0A073JYD5</accession>